<reference evidence="4" key="2">
    <citation type="submission" date="2023-06" db="EMBL/GenBank/DDBJ databases">
        <authorList>
            <person name="Swenson N.G."/>
            <person name="Wegrzyn J.L."/>
            <person name="Mcevoy S.L."/>
        </authorList>
    </citation>
    <scope>NUCLEOTIDE SEQUENCE</scope>
    <source>
        <strain evidence="4">NS2018</strain>
        <tissue evidence="4">Leaf</tissue>
    </source>
</reference>
<dbReference type="InterPro" id="IPR036875">
    <property type="entry name" value="Znf_CCHC_sf"/>
</dbReference>
<evidence type="ECO:0000256" key="1">
    <source>
        <dbReference type="PROSITE-ProRule" id="PRU00047"/>
    </source>
</evidence>
<dbReference type="EMBL" id="JAUESC010000002">
    <property type="protein sequence ID" value="KAK0605577.1"/>
    <property type="molecule type" value="Genomic_DNA"/>
</dbReference>
<reference evidence="4" key="1">
    <citation type="journal article" date="2022" name="Plant J.">
        <title>Strategies of tolerance reflected in two North American maple genomes.</title>
        <authorList>
            <person name="McEvoy S.L."/>
            <person name="Sezen U.U."/>
            <person name="Trouern-Trend A."/>
            <person name="McMahon S.M."/>
            <person name="Schaberg P.G."/>
            <person name="Yang J."/>
            <person name="Wegrzyn J.L."/>
            <person name="Swenson N.G."/>
        </authorList>
    </citation>
    <scope>NUCLEOTIDE SEQUENCE</scope>
    <source>
        <strain evidence="4">NS2018</strain>
    </source>
</reference>
<dbReference type="Pfam" id="PF14223">
    <property type="entry name" value="Retrotran_gag_2"/>
    <property type="match status" value="1"/>
</dbReference>
<proteinExistence type="predicted"/>
<protein>
    <recommendedName>
        <fullName evidence="3">CCHC-type domain-containing protein</fullName>
    </recommendedName>
</protein>
<keyword evidence="1" id="KW-0863">Zinc-finger</keyword>
<keyword evidence="1" id="KW-0479">Metal-binding</keyword>
<dbReference type="SUPFAM" id="SSF57756">
    <property type="entry name" value="Retrovirus zinc finger-like domains"/>
    <property type="match status" value="1"/>
</dbReference>
<feature type="region of interest" description="Disordered" evidence="2">
    <location>
        <begin position="113"/>
        <end position="145"/>
    </location>
</feature>
<name>A0AA39W6L7_ACESA</name>
<dbReference type="PROSITE" id="PS50158">
    <property type="entry name" value="ZF_CCHC"/>
    <property type="match status" value="1"/>
</dbReference>
<evidence type="ECO:0000313" key="5">
    <source>
        <dbReference type="Proteomes" id="UP001168877"/>
    </source>
</evidence>
<dbReference type="GO" id="GO:0003676">
    <property type="term" value="F:nucleic acid binding"/>
    <property type="evidence" value="ECO:0007669"/>
    <property type="project" value="InterPro"/>
</dbReference>
<dbReference type="AlphaFoldDB" id="A0AA39W6L7"/>
<dbReference type="Proteomes" id="UP001168877">
    <property type="component" value="Unassembled WGS sequence"/>
</dbReference>
<sequence length="220" mass="25156">MEDLLYVKDYYLPVFTEQKPEDKTDDEWTILHHQVCGYIRDGTPLSDHLNAYQGILNQLAGMNIKFEDEVQGLCLLGTLPNSWEMFRTSVCNSAPNGVVTMDLAKSSVLNEEMRRKSQGSLQSEVLVTEKRGRSKSRGPKNRDRSKSKFNKFANVECYHCGQKGHKKKYCRQLKRDYKNEKGKEKKTGDSNDGDRVSTVTDDFLVVYDDDVVNLACHETS</sequence>
<comment type="caution">
    <text evidence="4">The sequence shown here is derived from an EMBL/GenBank/DDBJ whole genome shotgun (WGS) entry which is preliminary data.</text>
</comment>
<keyword evidence="1" id="KW-0862">Zinc</keyword>
<evidence type="ECO:0000259" key="3">
    <source>
        <dbReference type="PROSITE" id="PS50158"/>
    </source>
</evidence>
<accession>A0AA39W6L7</accession>
<evidence type="ECO:0000256" key="2">
    <source>
        <dbReference type="SAM" id="MobiDB-lite"/>
    </source>
</evidence>
<keyword evidence="5" id="KW-1185">Reference proteome</keyword>
<organism evidence="4 5">
    <name type="scientific">Acer saccharum</name>
    <name type="common">Sugar maple</name>
    <dbReference type="NCBI Taxonomy" id="4024"/>
    <lineage>
        <taxon>Eukaryota</taxon>
        <taxon>Viridiplantae</taxon>
        <taxon>Streptophyta</taxon>
        <taxon>Embryophyta</taxon>
        <taxon>Tracheophyta</taxon>
        <taxon>Spermatophyta</taxon>
        <taxon>Magnoliopsida</taxon>
        <taxon>eudicotyledons</taxon>
        <taxon>Gunneridae</taxon>
        <taxon>Pentapetalae</taxon>
        <taxon>rosids</taxon>
        <taxon>malvids</taxon>
        <taxon>Sapindales</taxon>
        <taxon>Sapindaceae</taxon>
        <taxon>Hippocastanoideae</taxon>
        <taxon>Acereae</taxon>
        <taxon>Acer</taxon>
    </lineage>
</organism>
<gene>
    <name evidence="4" type="ORF">LWI29_028316</name>
</gene>
<feature type="domain" description="CCHC-type" evidence="3">
    <location>
        <begin position="157"/>
        <end position="172"/>
    </location>
</feature>
<dbReference type="GO" id="GO:0008270">
    <property type="term" value="F:zinc ion binding"/>
    <property type="evidence" value="ECO:0007669"/>
    <property type="project" value="UniProtKB-KW"/>
</dbReference>
<evidence type="ECO:0000313" key="4">
    <source>
        <dbReference type="EMBL" id="KAK0605577.1"/>
    </source>
</evidence>
<dbReference type="InterPro" id="IPR001878">
    <property type="entry name" value="Znf_CCHC"/>
</dbReference>